<dbReference type="CDD" id="cd11378">
    <property type="entry name" value="DUF296"/>
    <property type="match status" value="1"/>
</dbReference>
<feature type="domain" description="PPC" evidence="1">
    <location>
        <begin position="4"/>
        <end position="140"/>
    </location>
</feature>
<proteinExistence type="predicted"/>
<comment type="caution">
    <text evidence="2">The sequence shown here is derived from an EMBL/GenBank/DDBJ whole genome shotgun (WGS) entry which is preliminary data.</text>
</comment>
<dbReference type="Proteomes" id="UP000539953">
    <property type="component" value="Unassembled WGS sequence"/>
</dbReference>
<dbReference type="SUPFAM" id="SSF117856">
    <property type="entry name" value="AF0104/ALDC/Ptd012-like"/>
    <property type="match status" value="1"/>
</dbReference>
<dbReference type="InterPro" id="IPR005175">
    <property type="entry name" value="PPC_dom"/>
</dbReference>
<dbReference type="InterPro" id="IPR025707">
    <property type="entry name" value="DNA_bp_PD1"/>
</dbReference>
<name>A0A7W8CXH5_9FIRM</name>
<dbReference type="PIRSF" id="PIRSF016702">
    <property type="entry name" value="DNA_bp_PD1"/>
    <property type="match status" value="1"/>
</dbReference>
<evidence type="ECO:0000259" key="1">
    <source>
        <dbReference type="PROSITE" id="PS51742"/>
    </source>
</evidence>
<sequence length="140" mass="15596">MEYKKFDSVYVVRIDRGEEVMEQLKKFAEAEAIQTAKIEGLGAADHVEMGLYDVGKQAYESHTFDQPMEISQINGSITRAGGEPYFHLHINVCDEKQISYGGHLNACRISGTCELFVTVIDGCVGRQKDPKGTGLNVFQF</sequence>
<dbReference type="Pfam" id="PF03479">
    <property type="entry name" value="PCC"/>
    <property type="match status" value="1"/>
</dbReference>
<dbReference type="PANTHER" id="PTHR34988">
    <property type="entry name" value="PROTEIN, PUTATIVE-RELATED"/>
    <property type="match status" value="1"/>
</dbReference>
<dbReference type="RefSeq" id="WP_183328451.1">
    <property type="nucleotide sequence ID" value="NZ_JACHHK010000004.1"/>
</dbReference>
<accession>A0A7W8CXH5</accession>
<dbReference type="AlphaFoldDB" id="A0A7W8CXH5"/>
<dbReference type="Gene3D" id="3.30.1330.80">
    <property type="entry name" value="Hypothetical protein, similar to alpha- acetolactate decarboxylase, domain 2"/>
    <property type="match status" value="1"/>
</dbReference>
<gene>
    <name evidence="2" type="ORF">HNQ47_001172</name>
</gene>
<reference evidence="2 3" key="1">
    <citation type="submission" date="2020-08" db="EMBL/GenBank/DDBJ databases">
        <title>Genomic Encyclopedia of Type Strains, Phase IV (KMG-IV): sequencing the most valuable type-strain genomes for metagenomic binning, comparative biology and taxonomic classification.</title>
        <authorList>
            <person name="Goeker M."/>
        </authorList>
    </citation>
    <scope>NUCLEOTIDE SEQUENCE [LARGE SCALE GENOMIC DNA]</scope>
    <source>
        <strain evidence="2 3">DSM 25799</strain>
    </source>
</reference>
<evidence type="ECO:0000313" key="3">
    <source>
        <dbReference type="Proteomes" id="UP000539953"/>
    </source>
</evidence>
<keyword evidence="3" id="KW-1185">Reference proteome</keyword>
<organism evidence="2 3">
    <name type="scientific">Catenisphaera adipataccumulans</name>
    <dbReference type="NCBI Taxonomy" id="700500"/>
    <lineage>
        <taxon>Bacteria</taxon>
        <taxon>Bacillati</taxon>
        <taxon>Bacillota</taxon>
        <taxon>Erysipelotrichia</taxon>
        <taxon>Erysipelotrichales</taxon>
        <taxon>Erysipelotrichaceae</taxon>
        <taxon>Catenisphaera</taxon>
    </lineage>
</organism>
<dbReference type="PROSITE" id="PS51742">
    <property type="entry name" value="PPC"/>
    <property type="match status" value="1"/>
</dbReference>
<protein>
    <recommendedName>
        <fullName evidence="1">PPC domain-containing protein</fullName>
    </recommendedName>
</protein>
<dbReference type="EMBL" id="JACHHK010000004">
    <property type="protein sequence ID" value="MBB5183151.1"/>
    <property type="molecule type" value="Genomic_DNA"/>
</dbReference>
<evidence type="ECO:0000313" key="2">
    <source>
        <dbReference type="EMBL" id="MBB5183151.1"/>
    </source>
</evidence>
<dbReference type="PANTHER" id="PTHR34988:SF1">
    <property type="entry name" value="DNA-BINDING PROTEIN"/>
    <property type="match status" value="1"/>
</dbReference>